<dbReference type="CDD" id="cd06127">
    <property type="entry name" value="DEDDh"/>
    <property type="match status" value="1"/>
</dbReference>
<dbReference type="InterPro" id="IPR013520">
    <property type="entry name" value="Ribonucl_H"/>
</dbReference>
<protein>
    <submittedName>
        <fullName evidence="5">DNA polymerase-3 subunit epsilon</fullName>
        <ecNumber evidence="5">2.7.7.7</ecNumber>
    </submittedName>
</protein>
<sequence>MFNFMRQLSARLTTMDSSYQAPSASDMARLRFYQKEAQRDVLNVPFQKLPIVVFDLETSGFNPDQGDSILSIGAVKVTGSEVHDEHFYHTVKPKKEPSQAILDLTGLTMRELNQSASISEVLLAFYEFAKSATLVAHHAAHERAFMRHLTWQELGRTFTHRLVDTSFLTSITAQHLEHFETLDEWCAEYEIPMSHRHHALADARMTANLWTKHITMAEHSGFTCLADIYKELATRK</sequence>
<accession>A0ABS2SYH2</accession>
<keyword evidence="2" id="KW-0378">Hydrolase</keyword>
<dbReference type="SUPFAM" id="SSF53098">
    <property type="entry name" value="Ribonuclease H-like"/>
    <property type="match status" value="1"/>
</dbReference>
<evidence type="ECO:0000256" key="3">
    <source>
        <dbReference type="ARBA" id="ARBA00022839"/>
    </source>
</evidence>
<dbReference type="Proteomes" id="UP001179280">
    <property type="component" value="Unassembled WGS sequence"/>
</dbReference>
<keyword evidence="3" id="KW-0269">Exonuclease</keyword>
<name>A0ABS2SYH2_9BACI</name>
<evidence type="ECO:0000313" key="6">
    <source>
        <dbReference type="Proteomes" id="UP001179280"/>
    </source>
</evidence>
<evidence type="ECO:0000256" key="1">
    <source>
        <dbReference type="ARBA" id="ARBA00022722"/>
    </source>
</evidence>
<keyword evidence="5" id="KW-0548">Nucleotidyltransferase</keyword>
<keyword evidence="5" id="KW-0808">Transferase</keyword>
<keyword evidence="6" id="KW-1185">Reference proteome</keyword>
<dbReference type="InterPro" id="IPR036397">
    <property type="entry name" value="RNaseH_sf"/>
</dbReference>
<evidence type="ECO:0000256" key="2">
    <source>
        <dbReference type="ARBA" id="ARBA00022801"/>
    </source>
</evidence>
<reference evidence="5" key="1">
    <citation type="submission" date="2021-01" db="EMBL/GenBank/DDBJ databases">
        <title>Genomic Encyclopedia of Type Strains, Phase IV (KMG-IV): sequencing the most valuable type-strain genomes for metagenomic binning, comparative biology and taxonomic classification.</title>
        <authorList>
            <person name="Goeker M."/>
        </authorList>
    </citation>
    <scope>NUCLEOTIDE SEQUENCE</scope>
    <source>
        <strain evidence="5">DSM 21943</strain>
    </source>
</reference>
<dbReference type="PANTHER" id="PTHR30231:SF4">
    <property type="entry name" value="PROTEIN NEN2"/>
    <property type="match status" value="1"/>
</dbReference>
<dbReference type="RefSeq" id="WP_235194518.1">
    <property type="nucleotide sequence ID" value="NZ_JAFBCV010000015.1"/>
</dbReference>
<dbReference type="PANTHER" id="PTHR30231">
    <property type="entry name" value="DNA POLYMERASE III SUBUNIT EPSILON"/>
    <property type="match status" value="1"/>
</dbReference>
<comment type="caution">
    <text evidence="5">The sequence shown here is derived from an EMBL/GenBank/DDBJ whole genome shotgun (WGS) entry which is preliminary data.</text>
</comment>
<dbReference type="EMBL" id="JAFBCV010000015">
    <property type="protein sequence ID" value="MBM7840580.1"/>
    <property type="molecule type" value="Genomic_DNA"/>
</dbReference>
<dbReference type="NCBIfam" id="NF005836">
    <property type="entry name" value="PRK07740.1"/>
    <property type="match status" value="1"/>
</dbReference>
<dbReference type="Pfam" id="PF00929">
    <property type="entry name" value="RNase_T"/>
    <property type="match status" value="1"/>
</dbReference>
<dbReference type="Gene3D" id="3.30.420.10">
    <property type="entry name" value="Ribonuclease H-like superfamily/Ribonuclease H"/>
    <property type="match status" value="1"/>
</dbReference>
<dbReference type="InterPro" id="IPR012337">
    <property type="entry name" value="RNaseH-like_sf"/>
</dbReference>
<evidence type="ECO:0000313" key="5">
    <source>
        <dbReference type="EMBL" id="MBM7840580.1"/>
    </source>
</evidence>
<dbReference type="EC" id="2.7.7.7" evidence="5"/>
<evidence type="ECO:0000259" key="4">
    <source>
        <dbReference type="SMART" id="SM00479"/>
    </source>
</evidence>
<dbReference type="GO" id="GO:0003887">
    <property type="term" value="F:DNA-directed DNA polymerase activity"/>
    <property type="evidence" value="ECO:0007669"/>
    <property type="project" value="UniProtKB-EC"/>
</dbReference>
<proteinExistence type="predicted"/>
<keyword evidence="1" id="KW-0540">Nuclease</keyword>
<organism evidence="5 6">
    <name type="scientific">Shouchella xiaoxiensis</name>
    <dbReference type="NCBI Taxonomy" id="766895"/>
    <lineage>
        <taxon>Bacteria</taxon>
        <taxon>Bacillati</taxon>
        <taxon>Bacillota</taxon>
        <taxon>Bacilli</taxon>
        <taxon>Bacillales</taxon>
        <taxon>Bacillaceae</taxon>
        <taxon>Shouchella</taxon>
    </lineage>
</organism>
<gene>
    <name evidence="5" type="ORF">JOC54_003873</name>
</gene>
<dbReference type="SMART" id="SM00479">
    <property type="entry name" value="EXOIII"/>
    <property type="match status" value="1"/>
</dbReference>
<feature type="domain" description="Exonuclease" evidence="4">
    <location>
        <begin position="50"/>
        <end position="219"/>
    </location>
</feature>